<name>A0A031JSF2_9SPHN</name>
<evidence type="ECO:0000256" key="6">
    <source>
        <dbReference type="ARBA" id="ARBA00022723"/>
    </source>
</evidence>
<dbReference type="Pfam" id="PF02424">
    <property type="entry name" value="ApbE"/>
    <property type="match status" value="1"/>
</dbReference>
<evidence type="ECO:0000313" key="13">
    <source>
        <dbReference type="Proteomes" id="UP000024329"/>
    </source>
</evidence>
<dbReference type="eggNOG" id="COG1477">
    <property type="taxonomic scope" value="Bacteria"/>
</dbReference>
<reference evidence="12 13" key="1">
    <citation type="submission" date="2014-03" db="EMBL/GenBank/DDBJ databases">
        <title>Whole genome sequence of Novosphingobium resinovorum KF1.</title>
        <authorList>
            <person name="Gan H.M."/>
            <person name="Gan H.Y."/>
            <person name="Chew T.H."/>
            <person name="Savka M.A."/>
        </authorList>
    </citation>
    <scope>NUCLEOTIDE SEQUENCE [LARGE SCALE GENOMIC DNA]</scope>
    <source>
        <strain evidence="12 13">KF1</strain>
    </source>
</reference>
<evidence type="ECO:0000256" key="8">
    <source>
        <dbReference type="ARBA" id="ARBA00022842"/>
    </source>
</evidence>
<keyword evidence="8" id="KW-0460">Magnesium</keyword>
<dbReference type="SUPFAM" id="SSF143631">
    <property type="entry name" value="ApbE-like"/>
    <property type="match status" value="1"/>
</dbReference>
<dbReference type="Gene3D" id="3.10.520.10">
    <property type="entry name" value="ApbE-like domains"/>
    <property type="match status" value="1"/>
</dbReference>
<evidence type="ECO:0000256" key="3">
    <source>
        <dbReference type="ARBA" id="ARBA00016337"/>
    </source>
</evidence>
<sequence length="278" mass="30007">MREENARRCRPILGTFVEIAVPKVAAAAIDSAFARIEHIHARMSFHSEGSDLAALRKARSGASVAVDMATIEVLRLAQDLYRRTDGVFDAAVGTRLVEWGFLPEPYGYRDKEWDGGMLDVEILDETHVSVSRRVLLDLGGIAKGYAVDCAVDALMEAGASSGTVNAGGDLRVFGEWEEIVHLREADETIGGSLAVRNAALASSSNLHDRRRHHAGATSPHVLRQAPVLADNAVTVIADRCVIADAMTKVALASPAMAERVLADLNAELIDRRALRVLH</sequence>
<keyword evidence="4" id="KW-0285">Flavoprotein</keyword>
<dbReference type="InterPro" id="IPR003374">
    <property type="entry name" value="ApbE-like_sf"/>
</dbReference>
<keyword evidence="7" id="KW-0274">FAD</keyword>
<dbReference type="EC" id="2.7.1.180" evidence="2"/>
<protein>
    <recommendedName>
        <fullName evidence="3">FAD:protein FMN transferase</fullName>
        <ecNumber evidence="2">2.7.1.180</ecNumber>
    </recommendedName>
    <alternativeName>
        <fullName evidence="9">Flavin transferase</fullName>
    </alternativeName>
</protein>
<evidence type="ECO:0000256" key="2">
    <source>
        <dbReference type="ARBA" id="ARBA00011955"/>
    </source>
</evidence>
<keyword evidence="6" id="KW-0479">Metal-binding</keyword>
<dbReference type="PATRIC" id="fig|158500.4.peg.3962"/>
<organism evidence="12 13">
    <name type="scientific">Novosphingobium resinovorum</name>
    <dbReference type="NCBI Taxonomy" id="158500"/>
    <lineage>
        <taxon>Bacteria</taxon>
        <taxon>Pseudomonadati</taxon>
        <taxon>Pseudomonadota</taxon>
        <taxon>Alphaproteobacteria</taxon>
        <taxon>Sphingomonadales</taxon>
        <taxon>Sphingomonadaceae</taxon>
        <taxon>Novosphingobium</taxon>
    </lineage>
</organism>
<accession>A0A031JSF2</accession>
<evidence type="ECO:0000256" key="5">
    <source>
        <dbReference type="ARBA" id="ARBA00022679"/>
    </source>
</evidence>
<evidence type="ECO:0000313" key="14">
    <source>
        <dbReference type="Proteomes" id="UP000094626"/>
    </source>
</evidence>
<reference evidence="14" key="3">
    <citation type="journal article" date="2017" name="J. Biotechnol.">
        <title>Complete genome sequence of Novosphingobium resinovorum SA1, a versatile xenobiotic-degrading bacterium capable of utilizing sulfanilic acid.</title>
        <authorList>
            <person name="Hegedus B."/>
            <person name="Kos P.B."/>
            <person name="Balint B."/>
            <person name="Maroti G."/>
            <person name="Gan H.M."/>
            <person name="Perei K."/>
            <person name="Rakhely G."/>
        </authorList>
    </citation>
    <scope>NUCLEOTIDE SEQUENCE [LARGE SCALE GENOMIC DNA]</scope>
    <source>
        <strain evidence="14">SA1</strain>
    </source>
</reference>
<dbReference type="PANTHER" id="PTHR30040">
    <property type="entry name" value="THIAMINE BIOSYNTHESIS LIPOPROTEIN APBE"/>
    <property type="match status" value="1"/>
</dbReference>
<keyword evidence="11" id="KW-0614">Plasmid</keyword>
<evidence type="ECO:0000256" key="7">
    <source>
        <dbReference type="ARBA" id="ARBA00022827"/>
    </source>
</evidence>
<geneLocation type="plasmid" evidence="11 14">
    <name>pSA1</name>
</geneLocation>
<keyword evidence="14" id="KW-1185">Reference proteome</keyword>
<dbReference type="InterPro" id="IPR024932">
    <property type="entry name" value="ApbE"/>
</dbReference>
<keyword evidence="5" id="KW-0808">Transferase</keyword>
<evidence type="ECO:0000313" key="12">
    <source>
        <dbReference type="EMBL" id="EZP79733.1"/>
    </source>
</evidence>
<dbReference type="GO" id="GO:0016740">
    <property type="term" value="F:transferase activity"/>
    <property type="evidence" value="ECO:0007669"/>
    <property type="project" value="UniProtKB-KW"/>
</dbReference>
<evidence type="ECO:0000313" key="11">
    <source>
        <dbReference type="EMBL" id="AOR79318.1"/>
    </source>
</evidence>
<dbReference type="AlphaFoldDB" id="A0A031JSF2"/>
<dbReference type="EMBL" id="JFYZ01000023">
    <property type="protein sequence ID" value="EZP79733.1"/>
    <property type="molecule type" value="Genomic_DNA"/>
</dbReference>
<dbReference type="EMBL" id="CP017076">
    <property type="protein sequence ID" value="AOR79318.1"/>
    <property type="molecule type" value="Genomic_DNA"/>
</dbReference>
<dbReference type="GO" id="GO:0046872">
    <property type="term" value="F:metal ion binding"/>
    <property type="evidence" value="ECO:0007669"/>
    <property type="project" value="UniProtKB-KW"/>
</dbReference>
<reference evidence="11" key="2">
    <citation type="submission" date="2016-08" db="EMBL/GenBank/DDBJ databases">
        <authorList>
            <person name="Seilhamer J.J."/>
        </authorList>
    </citation>
    <scope>NUCLEOTIDE SEQUENCE [LARGE SCALE GENOMIC DNA]</scope>
    <source>
        <strain evidence="11">SA1</strain>
        <plasmid evidence="11">pSA1</plasmid>
    </source>
</reference>
<dbReference type="KEGG" id="nre:BES08_20925"/>
<proteinExistence type="predicted"/>
<evidence type="ECO:0000256" key="4">
    <source>
        <dbReference type="ARBA" id="ARBA00022630"/>
    </source>
</evidence>
<dbReference type="RefSeq" id="WP_051587006.1">
    <property type="nucleotide sequence ID" value="NZ_JFYZ01000023.1"/>
</dbReference>
<gene>
    <name evidence="11" type="ORF">BES08_20925</name>
    <name evidence="12" type="ORF">BV97_03891</name>
</gene>
<keyword evidence="12" id="KW-0449">Lipoprotein</keyword>
<comment type="catalytic activity">
    <reaction evidence="10">
        <text>L-threonyl-[protein] + FAD = FMN-L-threonyl-[protein] + AMP + H(+)</text>
        <dbReference type="Rhea" id="RHEA:36847"/>
        <dbReference type="Rhea" id="RHEA-COMP:11060"/>
        <dbReference type="Rhea" id="RHEA-COMP:11061"/>
        <dbReference type="ChEBI" id="CHEBI:15378"/>
        <dbReference type="ChEBI" id="CHEBI:30013"/>
        <dbReference type="ChEBI" id="CHEBI:57692"/>
        <dbReference type="ChEBI" id="CHEBI:74257"/>
        <dbReference type="ChEBI" id="CHEBI:456215"/>
        <dbReference type="EC" id="2.7.1.180"/>
    </reaction>
</comment>
<evidence type="ECO:0000256" key="10">
    <source>
        <dbReference type="ARBA" id="ARBA00048540"/>
    </source>
</evidence>
<evidence type="ECO:0000256" key="9">
    <source>
        <dbReference type="ARBA" id="ARBA00031306"/>
    </source>
</evidence>
<evidence type="ECO:0000256" key="1">
    <source>
        <dbReference type="ARBA" id="ARBA00001946"/>
    </source>
</evidence>
<dbReference type="Proteomes" id="UP000094626">
    <property type="component" value="Plasmid pSA1"/>
</dbReference>
<comment type="cofactor">
    <cofactor evidence="1">
        <name>Mg(2+)</name>
        <dbReference type="ChEBI" id="CHEBI:18420"/>
    </cofactor>
</comment>
<dbReference type="Proteomes" id="UP000024329">
    <property type="component" value="Unassembled WGS sequence"/>
</dbReference>
<dbReference type="PANTHER" id="PTHR30040:SF2">
    <property type="entry name" value="FAD:PROTEIN FMN TRANSFERASE"/>
    <property type="match status" value="1"/>
</dbReference>